<feature type="transmembrane region" description="Helical" evidence="7">
    <location>
        <begin position="230"/>
        <end position="254"/>
    </location>
</feature>
<feature type="transmembrane region" description="Helical" evidence="7">
    <location>
        <begin position="304"/>
        <end position="327"/>
    </location>
</feature>
<dbReference type="PANTHER" id="PTHR42718:SF46">
    <property type="entry name" value="BLR6921 PROTEIN"/>
    <property type="match status" value="1"/>
</dbReference>
<keyword evidence="4 7" id="KW-0812">Transmembrane</keyword>
<dbReference type="Gene3D" id="1.20.1250.20">
    <property type="entry name" value="MFS general substrate transporter like domains"/>
    <property type="match status" value="1"/>
</dbReference>
<sequence>MVTGDAARETFDRAKKLALLVLCAQLFLDSMDVSLMGVALPQIQRQLDLPESTLQWLISGYAVAYGGFLLLGGRAADLFGRRRVFLVGTAVFAVASLAGGFLSDGTAIVLTRVIKGIAAAFIAPAALSIITTTFPEGPQRHRAMAVFSLTGASGYSAGLVLSGVLTEASWRLTFLAPVPVALLVLLVTPRVVRGDGPATGQRRGFDLAGAATVTGGLLLFVYALTQAPRIGWLSAGTLLTLFAAVALLAAFVVIERRQASPLVPLGIFRSRTLSSANLIGLVWACATIGWQFVAVLYLQQRLGYGALEAGLAILPMGLSILVVVNFAPRLIARIGLRRLAVLGMLVQGTGILLFLRAGDDSGYLTVLLPALVVHGIGNGLSFPAFNIAGVSGVPDVRQGLAAALITSSVQLGGGLGVAVLAAVLAGAGAGELVGFHRAFLVAGVFSAVGAVIAAVGLRPAAPPVPAEPVVRREPAAG</sequence>
<feature type="transmembrane region" description="Helical" evidence="7">
    <location>
        <begin position="363"/>
        <end position="388"/>
    </location>
</feature>
<gene>
    <name evidence="9" type="ORF">ACFFIA_28065</name>
</gene>
<evidence type="ECO:0000313" key="9">
    <source>
        <dbReference type="EMBL" id="MFC0531507.1"/>
    </source>
</evidence>
<dbReference type="InterPro" id="IPR036259">
    <property type="entry name" value="MFS_trans_sf"/>
</dbReference>
<evidence type="ECO:0000256" key="3">
    <source>
        <dbReference type="ARBA" id="ARBA00022475"/>
    </source>
</evidence>
<dbReference type="CDD" id="cd17321">
    <property type="entry name" value="MFS_MMR_MDR_like"/>
    <property type="match status" value="1"/>
</dbReference>
<feature type="transmembrane region" description="Helical" evidence="7">
    <location>
        <begin position="275"/>
        <end position="298"/>
    </location>
</feature>
<evidence type="ECO:0000256" key="4">
    <source>
        <dbReference type="ARBA" id="ARBA00022692"/>
    </source>
</evidence>
<feature type="transmembrane region" description="Helical" evidence="7">
    <location>
        <begin position="84"/>
        <end position="102"/>
    </location>
</feature>
<dbReference type="Gene3D" id="1.20.1720.10">
    <property type="entry name" value="Multidrug resistance protein D"/>
    <property type="match status" value="1"/>
</dbReference>
<keyword evidence="2" id="KW-0813">Transport</keyword>
<name>A0ABV6M9V4_9ACTN</name>
<evidence type="ECO:0000313" key="10">
    <source>
        <dbReference type="Proteomes" id="UP001589867"/>
    </source>
</evidence>
<comment type="subcellular location">
    <subcellularLocation>
        <location evidence="1">Cell membrane</location>
        <topology evidence="1">Multi-pass membrane protein</topology>
    </subcellularLocation>
</comment>
<evidence type="ECO:0000256" key="6">
    <source>
        <dbReference type="ARBA" id="ARBA00023136"/>
    </source>
</evidence>
<feature type="domain" description="Major facilitator superfamily (MFS) profile" evidence="8">
    <location>
        <begin position="18"/>
        <end position="461"/>
    </location>
</feature>
<dbReference type="InterPro" id="IPR005829">
    <property type="entry name" value="Sugar_transporter_CS"/>
</dbReference>
<keyword evidence="5 7" id="KW-1133">Transmembrane helix</keyword>
<feature type="transmembrane region" description="Helical" evidence="7">
    <location>
        <begin position="438"/>
        <end position="457"/>
    </location>
</feature>
<protein>
    <submittedName>
        <fullName evidence="9">MFS transporter</fullName>
    </submittedName>
</protein>
<dbReference type="Proteomes" id="UP001589867">
    <property type="component" value="Unassembled WGS sequence"/>
</dbReference>
<feature type="transmembrane region" description="Helical" evidence="7">
    <location>
        <begin position="146"/>
        <end position="166"/>
    </location>
</feature>
<dbReference type="EMBL" id="JBHLUH010000060">
    <property type="protein sequence ID" value="MFC0531507.1"/>
    <property type="molecule type" value="Genomic_DNA"/>
</dbReference>
<proteinExistence type="predicted"/>
<comment type="caution">
    <text evidence="9">The sequence shown here is derived from an EMBL/GenBank/DDBJ whole genome shotgun (WGS) entry which is preliminary data.</text>
</comment>
<reference evidence="9 10" key="1">
    <citation type="submission" date="2024-09" db="EMBL/GenBank/DDBJ databases">
        <authorList>
            <person name="Sun Q."/>
            <person name="Mori K."/>
        </authorList>
    </citation>
    <scope>NUCLEOTIDE SEQUENCE [LARGE SCALE GENOMIC DNA]</scope>
    <source>
        <strain evidence="9 10">TBRC 3947</strain>
    </source>
</reference>
<evidence type="ECO:0000256" key="1">
    <source>
        <dbReference type="ARBA" id="ARBA00004651"/>
    </source>
</evidence>
<keyword evidence="6 7" id="KW-0472">Membrane</keyword>
<evidence type="ECO:0000256" key="2">
    <source>
        <dbReference type="ARBA" id="ARBA00022448"/>
    </source>
</evidence>
<feature type="transmembrane region" description="Helical" evidence="7">
    <location>
        <begin position="53"/>
        <end position="72"/>
    </location>
</feature>
<dbReference type="PROSITE" id="PS00216">
    <property type="entry name" value="SUGAR_TRANSPORT_1"/>
    <property type="match status" value="1"/>
</dbReference>
<keyword evidence="3" id="KW-1003">Cell membrane</keyword>
<dbReference type="Pfam" id="PF07690">
    <property type="entry name" value="MFS_1"/>
    <property type="match status" value="1"/>
</dbReference>
<feature type="transmembrane region" description="Helical" evidence="7">
    <location>
        <begin position="339"/>
        <end position="357"/>
    </location>
</feature>
<dbReference type="PROSITE" id="PS50850">
    <property type="entry name" value="MFS"/>
    <property type="match status" value="1"/>
</dbReference>
<dbReference type="RefSeq" id="WP_377256044.1">
    <property type="nucleotide sequence ID" value="NZ_JBHLUH010000060.1"/>
</dbReference>
<feature type="transmembrane region" description="Helical" evidence="7">
    <location>
        <begin position="172"/>
        <end position="192"/>
    </location>
</feature>
<evidence type="ECO:0000256" key="7">
    <source>
        <dbReference type="SAM" id="Phobius"/>
    </source>
</evidence>
<dbReference type="InterPro" id="IPR011701">
    <property type="entry name" value="MFS"/>
</dbReference>
<feature type="transmembrane region" description="Helical" evidence="7">
    <location>
        <begin position="114"/>
        <end position="134"/>
    </location>
</feature>
<keyword evidence="10" id="KW-1185">Reference proteome</keyword>
<dbReference type="InterPro" id="IPR020846">
    <property type="entry name" value="MFS_dom"/>
</dbReference>
<evidence type="ECO:0000259" key="8">
    <source>
        <dbReference type="PROSITE" id="PS50850"/>
    </source>
</evidence>
<accession>A0ABV6M9V4</accession>
<dbReference type="SUPFAM" id="SSF103473">
    <property type="entry name" value="MFS general substrate transporter"/>
    <property type="match status" value="1"/>
</dbReference>
<feature type="transmembrane region" description="Helical" evidence="7">
    <location>
        <begin position="400"/>
        <end position="426"/>
    </location>
</feature>
<feature type="transmembrane region" description="Helical" evidence="7">
    <location>
        <begin position="204"/>
        <end position="224"/>
    </location>
</feature>
<organism evidence="9 10">
    <name type="scientific">Phytohabitans kaempferiae</name>
    <dbReference type="NCBI Taxonomy" id="1620943"/>
    <lineage>
        <taxon>Bacteria</taxon>
        <taxon>Bacillati</taxon>
        <taxon>Actinomycetota</taxon>
        <taxon>Actinomycetes</taxon>
        <taxon>Micromonosporales</taxon>
        <taxon>Micromonosporaceae</taxon>
    </lineage>
</organism>
<evidence type="ECO:0000256" key="5">
    <source>
        <dbReference type="ARBA" id="ARBA00022989"/>
    </source>
</evidence>
<dbReference type="PANTHER" id="PTHR42718">
    <property type="entry name" value="MAJOR FACILITATOR SUPERFAMILY MULTIDRUG TRANSPORTER MFSC"/>
    <property type="match status" value="1"/>
</dbReference>